<dbReference type="HOGENOM" id="CLU_2587961_0_0_0"/>
<accession>D1C6M0</accession>
<dbReference type="InterPro" id="IPR009061">
    <property type="entry name" value="DNA-bd_dom_put_sf"/>
</dbReference>
<dbReference type="KEGG" id="sti:Sthe_2221"/>
<dbReference type="SUPFAM" id="SSF46955">
    <property type="entry name" value="Putative DNA-binding domain"/>
    <property type="match status" value="1"/>
</dbReference>
<name>D1C6M0_SPHTD</name>
<dbReference type="AlphaFoldDB" id="D1C6M0"/>
<dbReference type="OrthoDB" id="5459819at2"/>
<dbReference type="RefSeq" id="WP_012872690.1">
    <property type="nucleotide sequence ID" value="NC_013523.1"/>
</dbReference>
<reference evidence="2 3" key="2">
    <citation type="journal article" date="2010" name="Stand. Genomic Sci.">
        <title>Complete genome sequence of Desulfohalobium retbaense type strain (HR(100)).</title>
        <authorList>
            <person name="Spring S."/>
            <person name="Nolan M."/>
            <person name="Lapidus A."/>
            <person name="Glavina Del Rio T."/>
            <person name="Copeland A."/>
            <person name="Tice H."/>
            <person name="Cheng J.F."/>
            <person name="Lucas S."/>
            <person name="Land M."/>
            <person name="Chen F."/>
            <person name="Bruce D."/>
            <person name="Goodwin L."/>
            <person name="Pitluck S."/>
            <person name="Ivanova N."/>
            <person name="Mavromatis K."/>
            <person name="Mikhailova N."/>
            <person name="Pati A."/>
            <person name="Chen A."/>
            <person name="Palaniappan K."/>
            <person name="Hauser L."/>
            <person name="Chang Y.J."/>
            <person name="Jeffries C.D."/>
            <person name="Munk C."/>
            <person name="Kiss H."/>
            <person name="Chain P."/>
            <person name="Han C."/>
            <person name="Brettin T."/>
            <person name="Detter J.C."/>
            <person name="Schuler E."/>
            <person name="Goker M."/>
            <person name="Rohde M."/>
            <person name="Bristow J."/>
            <person name="Eisen J.A."/>
            <person name="Markowitz V."/>
            <person name="Hugenholtz P."/>
            <person name="Kyrpides N.C."/>
            <person name="Klenk H.P."/>
        </authorList>
    </citation>
    <scope>NUCLEOTIDE SEQUENCE [LARGE SCALE GENOMIC DNA]</scope>
    <source>
        <strain evidence="3">ATCC 49802 / DSM 20745 / S 6022</strain>
    </source>
</reference>
<dbReference type="Pfam" id="PF12728">
    <property type="entry name" value="HTH_17"/>
    <property type="match status" value="1"/>
</dbReference>
<proteinExistence type="predicted"/>
<organism evidence="2 3">
    <name type="scientific">Sphaerobacter thermophilus (strain ATCC 49802 / DSM 20745 / KCCM 41009 / NCIMB 13125 / S 6022)</name>
    <dbReference type="NCBI Taxonomy" id="479434"/>
    <lineage>
        <taxon>Bacteria</taxon>
        <taxon>Pseudomonadati</taxon>
        <taxon>Thermomicrobiota</taxon>
        <taxon>Thermomicrobia</taxon>
        <taxon>Sphaerobacterales</taxon>
        <taxon>Sphaerobacterineae</taxon>
        <taxon>Sphaerobacteraceae</taxon>
        <taxon>Sphaerobacter</taxon>
    </lineage>
</organism>
<dbReference type="EMBL" id="CP001823">
    <property type="protein sequence ID" value="ACZ39645.1"/>
    <property type="molecule type" value="Genomic_DNA"/>
</dbReference>
<sequence>MARVGQHGERVYTVGEVADVLQFHPDAIRYWLRVGELIGEPDTKPGEWRIRPEALVAFLRQNGETLPTGLPGVDAEMAMY</sequence>
<keyword evidence="3" id="KW-1185">Reference proteome</keyword>
<dbReference type="Proteomes" id="UP000002027">
    <property type="component" value="Chromosome 1"/>
</dbReference>
<evidence type="ECO:0000313" key="2">
    <source>
        <dbReference type="EMBL" id="ACZ39645.1"/>
    </source>
</evidence>
<feature type="domain" description="Helix-turn-helix" evidence="1">
    <location>
        <begin position="11"/>
        <end position="62"/>
    </location>
</feature>
<dbReference type="InterPro" id="IPR041657">
    <property type="entry name" value="HTH_17"/>
</dbReference>
<gene>
    <name evidence="2" type="ordered locus">Sthe_2221</name>
</gene>
<evidence type="ECO:0000259" key="1">
    <source>
        <dbReference type="Pfam" id="PF12728"/>
    </source>
</evidence>
<reference evidence="3" key="1">
    <citation type="submission" date="2009-11" db="EMBL/GenBank/DDBJ databases">
        <title>The complete chromosome 1 of Sphaerobacter thermophilus DSM 20745.</title>
        <authorList>
            <person name="Lucas S."/>
            <person name="Copeland A."/>
            <person name="Lapidus A."/>
            <person name="Glavina del Rio T."/>
            <person name="Dalin E."/>
            <person name="Tice H."/>
            <person name="Bruce D."/>
            <person name="Goodwin L."/>
            <person name="Pitluck S."/>
            <person name="Kyrpides N."/>
            <person name="Mavromatis K."/>
            <person name="Ivanova N."/>
            <person name="Mikhailova N."/>
            <person name="LaButti K.M."/>
            <person name="Clum A."/>
            <person name="Sun H.I."/>
            <person name="Brettin T."/>
            <person name="Detter J.C."/>
            <person name="Han C."/>
            <person name="Larimer F."/>
            <person name="Land M."/>
            <person name="Hauser L."/>
            <person name="Markowitz V."/>
            <person name="Cheng J.F."/>
            <person name="Hugenholtz P."/>
            <person name="Woyke T."/>
            <person name="Wu D."/>
            <person name="Steenblock K."/>
            <person name="Schneider S."/>
            <person name="Pukall R."/>
            <person name="Goeker M."/>
            <person name="Klenk H.P."/>
            <person name="Eisen J.A."/>
        </authorList>
    </citation>
    <scope>NUCLEOTIDE SEQUENCE [LARGE SCALE GENOMIC DNA]</scope>
    <source>
        <strain evidence="3">ATCC 49802 / DSM 20745 / S 6022</strain>
    </source>
</reference>
<dbReference type="InParanoid" id="D1C6M0"/>
<evidence type="ECO:0000313" key="3">
    <source>
        <dbReference type="Proteomes" id="UP000002027"/>
    </source>
</evidence>
<protein>
    <submittedName>
        <fullName evidence="2">Regulatory protein MerR</fullName>
    </submittedName>
</protein>